<dbReference type="Pfam" id="PF24421">
    <property type="entry name" value="Ig_J"/>
    <property type="match status" value="1"/>
</dbReference>
<sequence>MHLPGDIIRVNDNDYAGTNIGGRVLAVNGNKITLDRKIELSGNSFLTYINNSAQESTIRITEVKGDVAILASTPTDIEPYTVWALTTERITSGLYKAMTLTENDDGTFTVTALQHEPQKEAIVDKSAHFVPSNRTTLRPPQIQDIDTQVGYDGKLYVTADIGSGDGEVSFDVRILKDGKLYEYRRGLSNSNLALEDLPNGEYTVVIYAKNKDGQVLSEKSSHFTINKPPVLGNLCR</sequence>
<evidence type="ECO:0000259" key="1">
    <source>
        <dbReference type="Pfam" id="PF24421"/>
    </source>
</evidence>
<dbReference type="InterPro" id="IPR055383">
    <property type="entry name" value="FN3-1_GpJ"/>
</dbReference>
<dbReference type="PANTHER" id="PTHR36251:SF2">
    <property type="entry name" value="GIFSY-2 PROPHAGE HOST SPECIFICITY PROTEIN J, PHAGE LAMBDA"/>
    <property type="match status" value="1"/>
</dbReference>
<reference evidence="2 3" key="1">
    <citation type="submission" date="2019-05" db="EMBL/GenBank/DDBJ databases">
        <authorList>
            <consortium name="Pathogen Informatics"/>
        </authorList>
    </citation>
    <scope>NUCLEOTIDE SEQUENCE [LARGE SCALE GENOMIC DNA]</scope>
    <source>
        <strain evidence="2 3">NM319</strain>
    </source>
</reference>
<comment type="caution">
    <text evidence="2">The sequence shown here is derived from an EMBL/GenBank/DDBJ whole genome shotgun (WGS) entry which is preliminary data.</text>
</comment>
<evidence type="ECO:0000313" key="3">
    <source>
        <dbReference type="Proteomes" id="UP000308167"/>
    </source>
</evidence>
<feature type="domain" description="Tip attachment protein J Fn3-1" evidence="1">
    <location>
        <begin position="138"/>
        <end position="228"/>
    </location>
</feature>
<name>A0ABY6TKN4_9PAST</name>
<dbReference type="InterPro" id="IPR053171">
    <property type="entry name" value="Viral_Tip_Attach_Protein"/>
</dbReference>
<evidence type="ECO:0000313" key="2">
    <source>
        <dbReference type="EMBL" id="VTU08624.1"/>
    </source>
</evidence>
<protein>
    <submittedName>
        <fullName evidence="2">Phage tail protein</fullName>
    </submittedName>
</protein>
<proteinExistence type="predicted"/>
<dbReference type="Proteomes" id="UP000308167">
    <property type="component" value="Unassembled WGS sequence"/>
</dbReference>
<keyword evidence="3" id="KW-1185">Reference proteome</keyword>
<gene>
    <name evidence="2" type="ORF">SAMEA1410922_01526</name>
</gene>
<dbReference type="EMBL" id="CABFKI010000009">
    <property type="protein sequence ID" value="VTU08624.1"/>
    <property type="molecule type" value="Genomic_DNA"/>
</dbReference>
<organism evidence="2 3">
    <name type="scientific">Actinobacillus porcinus</name>
    <dbReference type="NCBI Taxonomy" id="51048"/>
    <lineage>
        <taxon>Bacteria</taxon>
        <taxon>Pseudomonadati</taxon>
        <taxon>Pseudomonadota</taxon>
        <taxon>Gammaproteobacteria</taxon>
        <taxon>Pasteurellales</taxon>
        <taxon>Pasteurellaceae</taxon>
        <taxon>Actinobacillus</taxon>
    </lineage>
</organism>
<accession>A0ABY6TKN4</accession>
<dbReference type="PANTHER" id="PTHR36251">
    <property type="entry name" value="FELS-1 PROPHAGE HOST SPECIFICITY PROTEIN-RELATED"/>
    <property type="match status" value="1"/>
</dbReference>